<reference evidence="1" key="1">
    <citation type="journal article" date="2020" name="Stud. Mycol.">
        <title>101 Dothideomycetes genomes: a test case for predicting lifestyles and emergence of pathogens.</title>
        <authorList>
            <person name="Haridas S."/>
            <person name="Albert R."/>
            <person name="Binder M."/>
            <person name="Bloem J."/>
            <person name="Labutti K."/>
            <person name="Salamov A."/>
            <person name="Andreopoulos B."/>
            <person name="Baker S."/>
            <person name="Barry K."/>
            <person name="Bills G."/>
            <person name="Bluhm B."/>
            <person name="Cannon C."/>
            <person name="Castanera R."/>
            <person name="Culley D."/>
            <person name="Daum C."/>
            <person name="Ezra D."/>
            <person name="Gonzalez J."/>
            <person name="Henrissat B."/>
            <person name="Kuo A."/>
            <person name="Liang C."/>
            <person name="Lipzen A."/>
            <person name="Lutzoni F."/>
            <person name="Magnuson J."/>
            <person name="Mondo S."/>
            <person name="Nolan M."/>
            <person name="Ohm R."/>
            <person name="Pangilinan J."/>
            <person name="Park H.-J."/>
            <person name="Ramirez L."/>
            <person name="Alfaro M."/>
            <person name="Sun H."/>
            <person name="Tritt A."/>
            <person name="Yoshinaga Y."/>
            <person name="Zwiers L.-H."/>
            <person name="Turgeon B."/>
            <person name="Goodwin S."/>
            <person name="Spatafora J."/>
            <person name="Crous P."/>
            <person name="Grigoriev I."/>
        </authorList>
    </citation>
    <scope>NUCLEOTIDE SEQUENCE</scope>
    <source>
        <strain evidence="1">CBS 161.51</strain>
    </source>
</reference>
<name>A0A6A5T5G3_9PLEO</name>
<gene>
    <name evidence="1" type="ORF">EJ02DRAFT_430313</name>
</gene>
<dbReference type="EMBL" id="ML976000">
    <property type="protein sequence ID" value="KAF1947122.1"/>
    <property type="molecule type" value="Genomic_DNA"/>
</dbReference>
<proteinExistence type="predicted"/>
<dbReference type="Proteomes" id="UP000800038">
    <property type="component" value="Unassembled WGS sequence"/>
</dbReference>
<keyword evidence="2" id="KW-1185">Reference proteome</keyword>
<evidence type="ECO:0000313" key="2">
    <source>
        <dbReference type="Proteomes" id="UP000800038"/>
    </source>
</evidence>
<evidence type="ECO:0000313" key="1">
    <source>
        <dbReference type="EMBL" id="KAF1947122.1"/>
    </source>
</evidence>
<sequence>MMAEYPIFEQFQIALYGDPTLKSSRPSSRQVTAEDEERVVDSASKLVKPIVSAENRRITLEALQNFEQNALRRNTLLLEEKRKREERATVQSAIAHDISYPMKAAERVVSRVEEILERDASRGAPTPEHHEHCSSRCRCGREVREAGERVVARLKEVLADDTVDGGGATCWNVSSL</sequence>
<dbReference type="AlphaFoldDB" id="A0A6A5T5G3"/>
<protein>
    <submittedName>
        <fullName evidence="1">Uncharacterized protein</fullName>
    </submittedName>
</protein>
<accession>A0A6A5T5G3</accession>
<organism evidence="1 2">
    <name type="scientific">Clathrospora elynae</name>
    <dbReference type="NCBI Taxonomy" id="706981"/>
    <lineage>
        <taxon>Eukaryota</taxon>
        <taxon>Fungi</taxon>
        <taxon>Dikarya</taxon>
        <taxon>Ascomycota</taxon>
        <taxon>Pezizomycotina</taxon>
        <taxon>Dothideomycetes</taxon>
        <taxon>Pleosporomycetidae</taxon>
        <taxon>Pleosporales</taxon>
        <taxon>Diademaceae</taxon>
        <taxon>Clathrospora</taxon>
    </lineage>
</organism>